<evidence type="ECO:0000256" key="1">
    <source>
        <dbReference type="SAM" id="MobiDB-lite"/>
    </source>
</evidence>
<accession>A0ABP5ZGF7</accession>
<dbReference type="EMBL" id="BAAATA010000019">
    <property type="protein sequence ID" value="GAA2494770.1"/>
    <property type="molecule type" value="Genomic_DNA"/>
</dbReference>
<sequence>MREGAVKSGYRMVTVPLGVSRRGGRSGRAVPADRSGNGPDTHNTLMITLSSRLRIKQQFRPMISFKRGAAHTS</sequence>
<evidence type="ECO:0008006" key="4">
    <source>
        <dbReference type="Google" id="ProtNLM"/>
    </source>
</evidence>
<evidence type="ECO:0000313" key="3">
    <source>
        <dbReference type="Proteomes" id="UP001501358"/>
    </source>
</evidence>
<proteinExistence type="predicted"/>
<comment type="caution">
    <text evidence="2">The sequence shown here is derived from an EMBL/GenBank/DDBJ whole genome shotgun (WGS) entry which is preliminary data.</text>
</comment>
<organism evidence="2 3">
    <name type="scientific">Streptomyces thermolineatus</name>
    <dbReference type="NCBI Taxonomy" id="44033"/>
    <lineage>
        <taxon>Bacteria</taxon>
        <taxon>Bacillati</taxon>
        <taxon>Actinomycetota</taxon>
        <taxon>Actinomycetes</taxon>
        <taxon>Kitasatosporales</taxon>
        <taxon>Streptomycetaceae</taxon>
        <taxon>Streptomyces</taxon>
    </lineage>
</organism>
<reference evidence="3" key="1">
    <citation type="journal article" date="2019" name="Int. J. Syst. Evol. Microbiol.">
        <title>The Global Catalogue of Microorganisms (GCM) 10K type strain sequencing project: providing services to taxonomists for standard genome sequencing and annotation.</title>
        <authorList>
            <consortium name="The Broad Institute Genomics Platform"/>
            <consortium name="The Broad Institute Genome Sequencing Center for Infectious Disease"/>
            <person name="Wu L."/>
            <person name="Ma J."/>
        </authorList>
    </citation>
    <scope>NUCLEOTIDE SEQUENCE [LARGE SCALE GENOMIC DNA]</scope>
    <source>
        <strain evidence="3">JCM 6307</strain>
    </source>
</reference>
<feature type="region of interest" description="Disordered" evidence="1">
    <location>
        <begin position="19"/>
        <end position="43"/>
    </location>
</feature>
<keyword evidence="3" id="KW-1185">Reference proteome</keyword>
<dbReference type="Proteomes" id="UP001501358">
    <property type="component" value="Unassembled WGS sequence"/>
</dbReference>
<name>A0ABP5ZGF7_9ACTN</name>
<gene>
    <name evidence="2" type="ORF">GCM10010406_33590</name>
</gene>
<evidence type="ECO:0000313" key="2">
    <source>
        <dbReference type="EMBL" id="GAA2494770.1"/>
    </source>
</evidence>
<protein>
    <recommendedName>
        <fullName evidence="4">Transposase</fullName>
    </recommendedName>
</protein>